<keyword evidence="3" id="KW-1185">Reference proteome</keyword>
<organism evidence="2 3">
    <name type="scientific">Candidatus Haliotispira prima</name>
    <dbReference type="NCBI Taxonomy" id="3034016"/>
    <lineage>
        <taxon>Bacteria</taxon>
        <taxon>Pseudomonadati</taxon>
        <taxon>Spirochaetota</taxon>
        <taxon>Spirochaetia</taxon>
        <taxon>Spirochaetales</taxon>
        <taxon>Spirochaetaceae</taxon>
        <taxon>Candidatus Haliotispira</taxon>
    </lineage>
</organism>
<dbReference type="Proteomes" id="UP001228690">
    <property type="component" value="Chromosome"/>
</dbReference>
<feature type="domain" description="Transglutaminase-like" evidence="1">
    <location>
        <begin position="52"/>
        <end position="155"/>
    </location>
</feature>
<protein>
    <submittedName>
        <fullName evidence="2">Transglutaminase family protein</fullName>
    </submittedName>
</protein>
<dbReference type="SUPFAM" id="SSF54001">
    <property type="entry name" value="Cysteine proteinases"/>
    <property type="match status" value="1"/>
</dbReference>
<name>A0ABY8MJP8_9SPIO</name>
<dbReference type="InterPro" id="IPR038765">
    <property type="entry name" value="Papain-like_cys_pep_sf"/>
</dbReference>
<evidence type="ECO:0000313" key="2">
    <source>
        <dbReference type="EMBL" id="WGK70083.1"/>
    </source>
</evidence>
<dbReference type="PANTHER" id="PTHR33490:SF3">
    <property type="entry name" value="CONSERVED INTEGRAL MEMBRANE PROTEIN"/>
    <property type="match status" value="1"/>
</dbReference>
<gene>
    <name evidence="2" type="ORF">P0082_04275</name>
</gene>
<sequence length="221" mass="24942">MKHTICAKRSLTLSKTLFYPKNYLVSSAIIDTTNADIQAQATLLKDDDCVATIQNCFAFVRDEIPHCWDIRDQARANVVTLTAVEVLHHKTGLCYAKSHLLAALLRANDIPTALCYQRFIIDPEQPEKGSFLHGLNAVWLEAGTHYSEGWYRLDARGNKPGVNAQFHPPQEQLAYDTTHTLEGIFPDYYTEPLACVVDKLRKHNDIFELSEDLPDQALVQS</sequence>
<proteinExistence type="predicted"/>
<reference evidence="2 3" key="1">
    <citation type="submission" date="2023-04" db="EMBL/GenBank/DDBJ databases">
        <title>Spirochaete genome identified in red abalone sample constitutes a novel genus.</title>
        <authorList>
            <person name="Sharma S.P."/>
            <person name="Purcell C.M."/>
            <person name="Hyde J.R."/>
            <person name="Severin A.J."/>
        </authorList>
    </citation>
    <scope>NUCLEOTIDE SEQUENCE [LARGE SCALE GENOMIC DNA]</scope>
    <source>
        <strain evidence="2 3">SP-2023</strain>
    </source>
</reference>
<accession>A0ABY8MJP8</accession>
<dbReference type="EMBL" id="CP123443">
    <property type="protein sequence ID" value="WGK70083.1"/>
    <property type="molecule type" value="Genomic_DNA"/>
</dbReference>
<dbReference type="PANTHER" id="PTHR33490">
    <property type="entry name" value="BLR5614 PROTEIN-RELATED"/>
    <property type="match status" value="1"/>
</dbReference>
<dbReference type="Gene3D" id="3.10.620.30">
    <property type="match status" value="1"/>
</dbReference>
<dbReference type="Pfam" id="PF01841">
    <property type="entry name" value="Transglut_core"/>
    <property type="match status" value="1"/>
</dbReference>
<dbReference type="RefSeq" id="WP_326928289.1">
    <property type="nucleotide sequence ID" value="NZ_CP123443.1"/>
</dbReference>
<dbReference type="InterPro" id="IPR002931">
    <property type="entry name" value="Transglutaminase-like"/>
</dbReference>
<evidence type="ECO:0000259" key="1">
    <source>
        <dbReference type="Pfam" id="PF01841"/>
    </source>
</evidence>
<evidence type="ECO:0000313" key="3">
    <source>
        <dbReference type="Proteomes" id="UP001228690"/>
    </source>
</evidence>